<dbReference type="InterPro" id="IPR006838">
    <property type="entry name" value="ADTRP_AIG1"/>
</dbReference>
<comment type="catalytic activity">
    <reaction evidence="8">
        <text>13-octadecanoyloxy-octadecanoate + H2O = 13-hydroxy-octadecanoate + octadecanoate + H(+)</text>
        <dbReference type="Rhea" id="RHEA:52084"/>
        <dbReference type="ChEBI" id="CHEBI:15377"/>
        <dbReference type="ChEBI" id="CHEBI:15378"/>
        <dbReference type="ChEBI" id="CHEBI:25629"/>
        <dbReference type="ChEBI" id="CHEBI:136304"/>
        <dbReference type="ChEBI" id="CHEBI:136335"/>
    </reaction>
    <physiologicalReaction direction="left-to-right" evidence="8">
        <dbReference type="Rhea" id="RHEA:52085"/>
    </physiologicalReaction>
</comment>
<evidence type="ECO:0000256" key="15">
    <source>
        <dbReference type="ARBA" id="ARBA00049322"/>
    </source>
</evidence>
<evidence type="ECO:0000256" key="10">
    <source>
        <dbReference type="ARBA" id="ARBA00048680"/>
    </source>
</evidence>
<feature type="transmembrane region" description="Helical" evidence="17">
    <location>
        <begin position="149"/>
        <end position="169"/>
    </location>
</feature>
<keyword evidence="5 17" id="KW-1133">Transmembrane helix</keyword>
<feature type="transmembrane region" description="Helical" evidence="17">
    <location>
        <begin position="44"/>
        <end position="64"/>
    </location>
</feature>
<feature type="transmembrane region" description="Helical" evidence="17">
    <location>
        <begin position="125"/>
        <end position="142"/>
    </location>
</feature>
<feature type="transmembrane region" description="Helical" evidence="17">
    <location>
        <begin position="84"/>
        <end position="105"/>
    </location>
</feature>
<comment type="catalytic activity">
    <reaction evidence="10">
        <text>12-octadecanoyloxy-octadecanoate + H2O = 12-hydroxyoctadecanoate + octadecanoate + H(+)</text>
        <dbReference type="Rhea" id="RHEA:52080"/>
        <dbReference type="ChEBI" id="CHEBI:15377"/>
        <dbReference type="ChEBI" id="CHEBI:15378"/>
        <dbReference type="ChEBI" id="CHEBI:25629"/>
        <dbReference type="ChEBI" id="CHEBI:84201"/>
        <dbReference type="ChEBI" id="CHEBI:136330"/>
    </reaction>
    <physiologicalReaction direction="left-to-right" evidence="10">
        <dbReference type="Rhea" id="RHEA:52081"/>
    </physiologicalReaction>
</comment>
<evidence type="ECO:0000256" key="11">
    <source>
        <dbReference type="ARBA" id="ARBA00048701"/>
    </source>
</evidence>
<dbReference type="EMBL" id="CAWYQH010000057">
    <property type="protein sequence ID" value="CAK8679234.1"/>
    <property type="molecule type" value="Genomic_DNA"/>
</dbReference>
<evidence type="ECO:0000256" key="9">
    <source>
        <dbReference type="ARBA" id="ARBA00047863"/>
    </source>
</evidence>
<comment type="subcellular location">
    <subcellularLocation>
        <location evidence="2">Endomembrane system</location>
        <topology evidence="2">Multi-pass membrane protein</topology>
    </subcellularLocation>
</comment>
<comment type="catalytic activity">
    <reaction evidence="7">
        <text>12-hexadecanoyloxy-octadecanoate + H2O = 12-hydroxyoctadecanoate + hexadecanoate + H(+)</text>
        <dbReference type="Rhea" id="RHEA:52056"/>
        <dbReference type="ChEBI" id="CHEBI:7896"/>
        <dbReference type="ChEBI" id="CHEBI:15377"/>
        <dbReference type="ChEBI" id="CHEBI:15378"/>
        <dbReference type="ChEBI" id="CHEBI:83677"/>
        <dbReference type="ChEBI" id="CHEBI:84201"/>
    </reaction>
    <physiologicalReaction direction="left-to-right" evidence="7">
        <dbReference type="Rhea" id="RHEA:52057"/>
    </physiologicalReaction>
</comment>
<evidence type="ECO:0000256" key="4">
    <source>
        <dbReference type="ARBA" id="ARBA00022692"/>
    </source>
</evidence>
<evidence type="ECO:0000256" key="6">
    <source>
        <dbReference type="ARBA" id="ARBA00023136"/>
    </source>
</evidence>
<comment type="catalytic activity">
    <reaction evidence="11">
        <text>12-(9Z-octadecenoyloxy)-octadecanoate + H2O = 12-hydroxyoctadecanoate + (9Z)-octadecenoate + H(+)</text>
        <dbReference type="Rhea" id="RHEA:52060"/>
        <dbReference type="ChEBI" id="CHEBI:15377"/>
        <dbReference type="ChEBI" id="CHEBI:15378"/>
        <dbReference type="ChEBI" id="CHEBI:30823"/>
        <dbReference type="ChEBI" id="CHEBI:84201"/>
        <dbReference type="ChEBI" id="CHEBI:136302"/>
    </reaction>
    <physiologicalReaction direction="left-to-right" evidence="11">
        <dbReference type="Rhea" id="RHEA:52061"/>
    </physiologicalReaction>
</comment>
<evidence type="ECO:0000256" key="8">
    <source>
        <dbReference type="ARBA" id="ARBA00047427"/>
    </source>
</evidence>
<dbReference type="PANTHER" id="PTHR10989:SF16">
    <property type="entry name" value="AT02829P-RELATED"/>
    <property type="match status" value="1"/>
</dbReference>
<comment type="caution">
    <text evidence="18">The sequence shown here is derived from an EMBL/GenBank/DDBJ whole genome shotgun (WGS) entry which is preliminary data.</text>
</comment>
<evidence type="ECO:0000256" key="7">
    <source>
        <dbReference type="ARBA" id="ARBA00047368"/>
    </source>
</evidence>
<comment type="catalytic activity">
    <reaction evidence="9">
        <text>9-hexadecanoyloxy-octadecanoate + H2O = 9-hydroxy-octadecanoate + hexadecanoate + H(+)</text>
        <dbReference type="Rhea" id="RHEA:52052"/>
        <dbReference type="ChEBI" id="CHEBI:7896"/>
        <dbReference type="ChEBI" id="CHEBI:15377"/>
        <dbReference type="ChEBI" id="CHEBI:15378"/>
        <dbReference type="ChEBI" id="CHEBI:83670"/>
        <dbReference type="ChEBI" id="CHEBI:136286"/>
    </reaction>
    <physiologicalReaction direction="left-to-right" evidence="9">
        <dbReference type="Rhea" id="RHEA:52053"/>
    </physiologicalReaction>
</comment>
<comment type="catalytic activity">
    <reaction evidence="12">
        <text>9-(9Z-octadecenoyloxy)-octadecanoate + H2O = 9-hydroxy-octadecanoate + (9Z)-octadecenoate + H(+)</text>
        <dbReference type="Rhea" id="RHEA:52048"/>
        <dbReference type="ChEBI" id="CHEBI:15377"/>
        <dbReference type="ChEBI" id="CHEBI:15378"/>
        <dbReference type="ChEBI" id="CHEBI:30823"/>
        <dbReference type="ChEBI" id="CHEBI:136282"/>
        <dbReference type="ChEBI" id="CHEBI:136286"/>
    </reaction>
    <physiologicalReaction direction="left-to-right" evidence="12">
        <dbReference type="Rhea" id="RHEA:52049"/>
    </physiologicalReaction>
</comment>
<gene>
    <name evidence="18" type="ORF">CVLEPA_LOCUS9486</name>
</gene>
<evidence type="ECO:0000256" key="2">
    <source>
        <dbReference type="ARBA" id="ARBA00004127"/>
    </source>
</evidence>
<evidence type="ECO:0000256" key="17">
    <source>
        <dbReference type="SAM" id="Phobius"/>
    </source>
</evidence>
<sequence length="222" mass="26091">MTFSRVALFHALAWIESLLALHSYHYFVLTHREQGYGGPWKYLTYLNMVLQLIYFSLCVGKDLVDYLKLRNVSNVMKNINDVAYAAVALPSTITVFVSFWAIYLIDREMIHPEELDEFIPQWANHMWHTAILVTIAESYFNNHKYPRRLVSLTVCSFFGLLYVAAIFWIHHEAGFWVYPFMDHLHGVWMVLFIVAELVFTWVCYFIGEAINSYARNTDIKVE</sequence>
<name>A0ABP0FLA7_CLALP</name>
<dbReference type="PANTHER" id="PTHR10989">
    <property type="entry name" value="ANDROGEN-INDUCED PROTEIN 1-RELATED"/>
    <property type="match status" value="1"/>
</dbReference>
<protein>
    <recommendedName>
        <fullName evidence="20">Androgen-induced gene 1 protein-like</fullName>
    </recommendedName>
</protein>
<evidence type="ECO:0000256" key="12">
    <source>
        <dbReference type="ARBA" id="ARBA00048800"/>
    </source>
</evidence>
<comment type="catalytic activity">
    <reaction evidence="14">
        <text>13-(9Z-octadecenoyloxy)-octadecanoate + H2O = 13-hydroxy-octadecanoate + (9Z)-octadecenoate + H(+)</text>
        <dbReference type="Rhea" id="RHEA:52064"/>
        <dbReference type="ChEBI" id="CHEBI:15377"/>
        <dbReference type="ChEBI" id="CHEBI:15378"/>
        <dbReference type="ChEBI" id="CHEBI:30823"/>
        <dbReference type="ChEBI" id="CHEBI:136303"/>
        <dbReference type="ChEBI" id="CHEBI:136304"/>
    </reaction>
    <physiologicalReaction direction="left-to-right" evidence="14">
        <dbReference type="Rhea" id="RHEA:52065"/>
    </physiologicalReaction>
</comment>
<comment type="catalytic activity">
    <reaction evidence="15">
        <text>13-(9Z-hexadecenoyloxy)-octadecanoate + H2O = 13-hydroxy-octadecanoate + (9Z)-hexadecenoate + H(+)</text>
        <dbReference type="Rhea" id="RHEA:52076"/>
        <dbReference type="ChEBI" id="CHEBI:15377"/>
        <dbReference type="ChEBI" id="CHEBI:15378"/>
        <dbReference type="ChEBI" id="CHEBI:32372"/>
        <dbReference type="ChEBI" id="CHEBI:136304"/>
        <dbReference type="ChEBI" id="CHEBI:136315"/>
    </reaction>
    <physiologicalReaction direction="left-to-right" evidence="15">
        <dbReference type="Rhea" id="RHEA:52077"/>
    </physiologicalReaction>
</comment>
<comment type="similarity">
    <text evidence="3">Belongs to the AIG1 family.</text>
</comment>
<keyword evidence="6 17" id="KW-0472">Membrane</keyword>
<comment type="catalytic activity">
    <reaction evidence="13">
        <text>9-octadecanoyloxy-octadecanoate + H2O = 9-hydroxy-octadecanoate + octadecanoate + H(+)</text>
        <dbReference type="Rhea" id="RHEA:52096"/>
        <dbReference type="ChEBI" id="CHEBI:15377"/>
        <dbReference type="ChEBI" id="CHEBI:15378"/>
        <dbReference type="ChEBI" id="CHEBI:25629"/>
        <dbReference type="ChEBI" id="CHEBI:136286"/>
        <dbReference type="ChEBI" id="CHEBI:136373"/>
    </reaction>
    <physiologicalReaction direction="left-to-right" evidence="13">
        <dbReference type="Rhea" id="RHEA:52097"/>
    </physiologicalReaction>
</comment>
<evidence type="ECO:0000256" key="16">
    <source>
        <dbReference type="ARBA" id="ARBA00049428"/>
    </source>
</evidence>
<organism evidence="18 19">
    <name type="scientific">Clavelina lepadiformis</name>
    <name type="common">Light-bulb sea squirt</name>
    <name type="synonym">Ascidia lepadiformis</name>
    <dbReference type="NCBI Taxonomy" id="159417"/>
    <lineage>
        <taxon>Eukaryota</taxon>
        <taxon>Metazoa</taxon>
        <taxon>Chordata</taxon>
        <taxon>Tunicata</taxon>
        <taxon>Ascidiacea</taxon>
        <taxon>Aplousobranchia</taxon>
        <taxon>Clavelinidae</taxon>
        <taxon>Clavelina</taxon>
    </lineage>
</organism>
<keyword evidence="19" id="KW-1185">Reference proteome</keyword>
<evidence type="ECO:0000256" key="14">
    <source>
        <dbReference type="ARBA" id="ARBA00049296"/>
    </source>
</evidence>
<feature type="transmembrane region" description="Helical" evidence="17">
    <location>
        <begin position="189"/>
        <end position="207"/>
    </location>
</feature>
<evidence type="ECO:0000256" key="1">
    <source>
        <dbReference type="ARBA" id="ARBA00000923"/>
    </source>
</evidence>
<accession>A0ABP0FLA7</accession>
<comment type="catalytic activity">
    <reaction evidence="1">
        <text>9-(9Z-hexadecenoyloxy)-octadecanoate + H2O = (9Z)-hexadecenoate + 9-hydroxy-octadecanoate + H(+)</text>
        <dbReference type="Rhea" id="RHEA:52068"/>
        <dbReference type="ChEBI" id="CHEBI:15377"/>
        <dbReference type="ChEBI" id="CHEBI:15378"/>
        <dbReference type="ChEBI" id="CHEBI:32372"/>
        <dbReference type="ChEBI" id="CHEBI:136286"/>
        <dbReference type="ChEBI" id="CHEBI:136309"/>
    </reaction>
    <physiologicalReaction direction="left-to-right" evidence="1">
        <dbReference type="Rhea" id="RHEA:52069"/>
    </physiologicalReaction>
</comment>
<evidence type="ECO:0000256" key="13">
    <source>
        <dbReference type="ARBA" id="ARBA00049221"/>
    </source>
</evidence>
<evidence type="ECO:0000256" key="5">
    <source>
        <dbReference type="ARBA" id="ARBA00022989"/>
    </source>
</evidence>
<evidence type="ECO:0000313" key="18">
    <source>
        <dbReference type="EMBL" id="CAK8679234.1"/>
    </source>
</evidence>
<comment type="catalytic activity">
    <reaction evidence="16">
        <text>12-(9Z-hexadecenoyloxy)-octadecanoate + H2O = 12-hydroxyoctadecanoate + (9Z)-hexadecenoate + H(+)</text>
        <dbReference type="Rhea" id="RHEA:52072"/>
        <dbReference type="ChEBI" id="CHEBI:15377"/>
        <dbReference type="ChEBI" id="CHEBI:15378"/>
        <dbReference type="ChEBI" id="CHEBI:32372"/>
        <dbReference type="ChEBI" id="CHEBI:84201"/>
        <dbReference type="ChEBI" id="CHEBI:136312"/>
    </reaction>
    <physiologicalReaction direction="left-to-right" evidence="16">
        <dbReference type="Rhea" id="RHEA:52073"/>
    </physiologicalReaction>
</comment>
<reference evidence="18 19" key="1">
    <citation type="submission" date="2024-02" db="EMBL/GenBank/DDBJ databases">
        <authorList>
            <person name="Daric V."/>
            <person name="Darras S."/>
        </authorList>
    </citation>
    <scope>NUCLEOTIDE SEQUENCE [LARGE SCALE GENOMIC DNA]</scope>
</reference>
<proteinExistence type="inferred from homology"/>
<dbReference type="Proteomes" id="UP001642483">
    <property type="component" value="Unassembled WGS sequence"/>
</dbReference>
<keyword evidence="4 17" id="KW-0812">Transmembrane</keyword>
<evidence type="ECO:0000256" key="3">
    <source>
        <dbReference type="ARBA" id="ARBA00009300"/>
    </source>
</evidence>
<evidence type="ECO:0000313" key="19">
    <source>
        <dbReference type="Proteomes" id="UP001642483"/>
    </source>
</evidence>
<evidence type="ECO:0008006" key="20">
    <source>
        <dbReference type="Google" id="ProtNLM"/>
    </source>
</evidence>
<dbReference type="Pfam" id="PF04750">
    <property type="entry name" value="Far-17a_AIG1"/>
    <property type="match status" value="1"/>
</dbReference>